<dbReference type="SUPFAM" id="SSF52096">
    <property type="entry name" value="ClpP/crotonase"/>
    <property type="match status" value="1"/>
</dbReference>
<dbReference type="Gene3D" id="3.90.226.10">
    <property type="entry name" value="2-enoyl-CoA Hydratase, Chain A, domain 1"/>
    <property type="match status" value="1"/>
</dbReference>
<evidence type="ECO:0000313" key="3">
    <source>
        <dbReference type="EMBL" id="MBO2007562.1"/>
    </source>
</evidence>
<accession>A0ABS3Q8M7</accession>
<dbReference type="EMBL" id="JAGETZ010000001">
    <property type="protein sequence ID" value="MBO2007562.1"/>
    <property type="molecule type" value="Genomic_DNA"/>
</dbReference>
<proteinExistence type="inferred from homology"/>
<dbReference type="Pfam" id="PF01343">
    <property type="entry name" value="Peptidase_S49"/>
    <property type="match status" value="1"/>
</dbReference>
<name>A0ABS3Q8M7_9BACT</name>
<comment type="caution">
    <text evidence="3">The sequence shown here is derived from an EMBL/GenBank/DDBJ whole genome shotgun (WGS) entry which is preliminary data.</text>
</comment>
<dbReference type="PANTHER" id="PTHR42987:SF4">
    <property type="entry name" value="PROTEASE SOHB-RELATED"/>
    <property type="match status" value="1"/>
</dbReference>
<keyword evidence="4" id="KW-1185">Reference proteome</keyword>
<dbReference type="Proteomes" id="UP000664369">
    <property type="component" value="Unassembled WGS sequence"/>
</dbReference>
<organism evidence="3 4">
    <name type="scientific">Hymenobacter negativus</name>
    <dbReference type="NCBI Taxonomy" id="2795026"/>
    <lineage>
        <taxon>Bacteria</taxon>
        <taxon>Pseudomonadati</taxon>
        <taxon>Bacteroidota</taxon>
        <taxon>Cytophagia</taxon>
        <taxon>Cytophagales</taxon>
        <taxon>Hymenobacteraceae</taxon>
        <taxon>Hymenobacter</taxon>
    </lineage>
</organism>
<dbReference type="CDD" id="cd07022">
    <property type="entry name" value="S49_Sppa_36K_type"/>
    <property type="match status" value="1"/>
</dbReference>
<dbReference type="InterPro" id="IPR029045">
    <property type="entry name" value="ClpP/crotonase-like_dom_sf"/>
</dbReference>
<reference evidence="3 4" key="1">
    <citation type="submission" date="2021-03" db="EMBL/GenBank/DDBJ databases">
        <authorList>
            <person name="Kim M.K."/>
        </authorList>
    </citation>
    <scope>NUCLEOTIDE SEQUENCE [LARGE SCALE GENOMIC DNA]</scope>
    <source>
        <strain evidence="3 4">BT442</strain>
    </source>
</reference>
<evidence type="ECO:0000313" key="4">
    <source>
        <dbReference type="Proteomes" id="UP000664369"/>
    </source>
</evidence>
<evidence type="ECO:0000259" key="2">
    <source>
        <dbReference type="Pfam" id="PF01343"/>
    </source>
</evidence>
<evidence type="ECO:0000256" key="1">
    <source>
        <dbReference type="ARBA" id="ARBA00008683"/>
    </source>
</evidence>
<gene>
    <name evidence="3" type="ORF">J4E00_00770</name>
</gene>
<dbReference type="PANTHER" id="PTHR42987">
    <property type="entry name" value="PEPTIDASE S49"/>
    <property type="match status" value="1"/>
</dbReference>
<dbReference type="InterPro" id="IPR002142">
    <property type="entry name" value="Peptidase_S49"/>
</dbReference>
<dbReference type="RefSeq" id="WP_208173100.1">
    <property type="nucleotide sequence ID" value="NZ_JAGETZ010000001.1"/>
</dbReference>
<sequence>MYDLLSSSCWALEAKFYSIAKAAIFARLEQGLPALDASEAKPWKYSHMAEGYPAMWITQSGELAGLDVKPAGHGLNLATGIGQLLAGGASAAARPGTANTSGSKVAVLPVQGTIQKRGGYCSLGTKDLVGMLNAALRDPEVSAVVLDIDSPGGQVDGTEEFAQAIRNAGKPVVAYGDGLVASAAYWIASQCAYIFLNSASTGYAGSLGVLCMSINQEAYLEKNGYKVEILRSTRAVDKARLNPVEPLSDAVRAAVQADLDQIGETFIAAVERGRAGKLSTKEDVFTGKVYRGSDAKKHGLVDAIGSLQDAVNKAAQLAQSGEWAGNTASSFTQNFNQAWTSSFPKS</sequence>
<dbReference type="Gene3D" id="6.20.330.10">
    <property type="match status" value="1"/>
</dbReference>
<feature type="domain" description="Peptidase S49" evidence="2">
    <location>
        <begin position="166"/>
        <end position="319"/>
    </location>
</feature>
<protein>
    <submittedName>
        <fullName evidence="3">S49 family peptidase</fullName>
    </submittedName>
</protein>
<dbReference type="InterPro" id="IPR033855">
    <property type="entry name" value="Protein_C"/>
</dbReference>
<comment type="similarity">
    <text evidence="1">Belongs to the peptidase S49 family.</text>
</comment>